<evidence type="ECO:0000256" key="8">
    <source>
        <dbReference type="ARBA" id="ARBA00025046"/>
    </source>
</evidence>
<dbReference type="Gene3D" id="3.50.30.40">
    <property type="entry name" value="Ribonuclease E inhibitor RraA/RraA-like"/>
    <property type="match status" value="1"/>
</dbReference>
<proteinExistence type="inferred from homology"/>
<feature type="binding site" evidence="13">
    <location>
        <position position="111"/>
    </location>
    <ligand>
        <name>substrate</name>
    </ligand>
</feature>
<keyword evidence="13" id="KW-0460">Magnesium</keyword>
<evidence type="ECO:0000256" key="1">
    <source>
        <dbReference type="ARBA" id="ARBA00001342"/>
    </source>
</evidence>
<comment type="function">
    <text evidence="8">Catalyzes the aldol cleavage of 4-hydroxy-4-methyl-2-oxoglutarate (HMG) into 2 molecules of pyruvate. Also contains a secondary oxaloacetate (OAA) decarboxylase activity due to the common pyruvate enolate transition state formed following C-C bond cleavage in the retro-aldol and decarboxylation reactions.</text>
</comment>
<dbReference type="InterPro" id="IPR036704">
    <property type="entry name" value="RraA/RraA-like_sf"/>
</dbReference>
<comment type="catalytic activity">
    <reaction evidence="1">
        <text>4-hydroxy-4-methyl-2-oxoglutarate = 2 pyruvate</text>
        <dbReference type="Rhea" id="RHEA:22748"/>
        <dbReference type="ChEBI" id="CHEBI:15361"/>
        <dbReference type="ChEBI" id="CHEBI:58276"/>
        <dbReference type="EC" id="4.1.3.17"/>
    </reaction>
</comment>
<comment type="catalytic activity">
    <reaction evidence="12">
        <text>oxaloacetate + H(+) = pyruvate + CO2</text>
        <dbReference type="Rhea" id="RHEA:15641"/>
        <dbReference type="ChEBI" id="CHEBI:15361"/>
        <dbReference type="ChEBI" id="CHEBI:15378"/>
        <dbReference type="ChEBI" id="CHEBI:16452"/>
        <dbReference type="ChEBI" id="CHEBI:16526"/>
        <dbReference type="EC" id="4.1.1.112"/>
    </reaction>
</comment>
<keyword evidence="14" id="KW-0489">Methyltransferase</keyword>
<feature type="binding site" evidence="13">
    <location>
        <begin position="89"/>
        <end position="92"/>
    </location>
    <ligand>
        <name>substrate</name>
    </ligand>
</feature>
<evidence type="ECO:0000256" key="3">
    <source>
        <dbReference type="ARBA" id="ARBA00008621"/>
    </source>
</evidence>
<evidence type="ECO:0000256" key="6">
    <source>
        <dbReference type="ARBA" id="ARBA00012947"/>
    </source>
</evidence>
<dbReference type="EC" id="4.1.3.17" evidence="5"/>
<evidence type="ECO:0000256" key="9">
    <source>
        <dbReference type="ARBA" id="ARBA00029596"/>
    </source>
</evidence>
<evidence type="ECO:0000256" key="7">
    <source>
        <dbReference type="ARBA" id="ARBA00016549"/>
    </source>
</evidence>
<keyword evidence="14" id="KW-0808">Transferase</keyword>
<dbReference type="AlphaFoldDB" id="D2SNE5"/>
<dbReference type="GO" id="GO:0047443">
    <property type="term" value="F:4-hydroxy-4-methyl-2-oxoglutarate aldolase activity"/>
    <property type="evidence" value="ECO:0007669"/>
    <property type="project" value="UniProtKB-EC"/>
</dbReference>
<dbReference type="SUPFAM" id="SSF89562">
    <property type="entry name" value="RraA-like"/>
    <property type="match status" value="1"/>
</dbReference>
<reference evidence="14" key="2">
    <citation type="journal article" date="2007" name="Chem. Commun. (Camb.)">
        <title>New insight into the mechanism of methyl transfer during the biosynthesis of fosfomycin.</title>
        <authorList>
            <person name="Woodyer R.D."/>
            <person name="Li G."/>
            <person name="Zhao H."/>
            <person name="van der Donk W.A."/>
        </authorList>
    </citation>
    <scope>NUCLEOTIDE SEQUENCE</scope>
    <source>
        <strain evidence="14">HZ1738</strain>
    </source>
</reference>
<keyword evidence="13" id="KW-0479">Metal-binding</keyword>
<evidence type="ECO:0000256" key="2">
    <source>
        <dbReference type="ARBA" id="ARBA00001968"/>
    </source>
</evidence>
<evidence type="ECO:0000256" key="4">
    <source>
        <dbReference type="ARBA" id="ARBA00011233"/>
    </source>
</evidence>
<comment type="similarity">
    <text evidence="3">Belongs to the class II aldolase/RraA-like family.</text>
</comment>
<dbReference type="CDD" id="cd16841">
    <property type="entry name" value="RraA_family"/>
    <property type="match status" value="1"/>
</dbReference>
<comment type="cofactor">
    <cofactor evidence="13">
        <name>Mg(2+)</name>
        <dbReference type="ChEBI" id="CHEBI:18420"/>
    </cofactor>
</comment>
<comment type="cofactor">
    <cofactor evidence="2">
        <name>a divalent metal cation</name>
        <dbReference type="ChEBI" id="CHEBI:60240"/>
    </cofactor>
</comment>
<comment type="subunit">
    <text evidence="4">Homotrimer.</text>
</comment>
<name>D2SNE5_STRFR</name>
<reference evidence="14" key="3">
    <citation type="submission" date="2008-07" db="EMBL/GenBank/DDBJ databases">
        <authorList>
            <person name="Zhao H."/>
            <person name="van der Donk W.A."/>
            <person name="Metcalf W.W."/>
            <person name="Woodyer R.D."/>
            <person name="Shao Z."/>
        </authorList>
    </citation>
    <scope>NUCLEOTIDE SEQUENCE</scope>
    <source>
        <strain evidence="14">HZ1738</strain>
    </source>
</reference>
<evidence type="ECO:0000256" key="11">
    <source>
        <dbReference type="ARBA" id="ARBA00032305"/>
    </source>
</evidence>
<dbReference type="GO" id="GO:0008168">
    <property type="term" value="F:methyltransferase activity"/>
    <property type="evidence" value="ECO:0007669"/>
    <property type="project" value="UniProtKB-KW"/>
</dbReference>
<dbReference type="GO" id="GO:0032259">
    <property type="term" value="P:methylation"/>
    <property type="evidence" value="ECO:0007669"/>
    <property type="project" value="UniProtKB-KW"/>
</dbReference>
<dbReference type="GO" id="GO:0046872">
    <property type="term" value="F:metal ion binding"/>
    <property type="evidence" value="ECO:0007669"/>
    <property type="project" value="UniProtKB-KW"/>
</dbReference>
<dbReference type="InterPro" id="IPR005493">
    <property type="entry name" value="RraA/RraA-like"/>
</dbReference>
<protein>
    <recommendedName>
        <fullName evidence="7">Putative 4-hydroxy-4-methyl-2-oxoglutarate aldolase</fullName>
        <ecNumber evidence="6">4.1.1.112</ecNumber>
        <ecNumber evidence="5">4.1.3.17</ecNumber>
    </recommendedName>
    <alternativeName>
        <fullName evidence="11">Oxaloacetate decarboxylase</fullName>
    </alternativeName>
    <alternativeName>
        <fullName evidence="9">Regulator of ribonuclease activity homolog</fullName>
    </alternativeName>
    <alternativeName>
        <fullName evidence="10">RraA-like protein</fullName>
    </alternativeName>
</protein>
<organism evidence="14">
    <name type="scientific">Streptomyces fradiae</name>
    <name type="common">Streptomyces roseoflavus</name>
    <dbReference type="NCBI Taxonomy" id="1906"/>
    <lineage>
        <taxon>Bacteria</taxon>
        <taxon>Bacillati</taxon>
        <taxon>Actinomycetota</taxon>
        <taxon>Actinomycetes</taxon>
        <taxon>Kitasatosporales</taxon>
        <taxon>Streptomycetaceae</taxon>
        <taxon>Streptomyces</taxon>
    </lineage>
</organism>
<dbReference type="GO" id="GO:0008948">
    <property type="term" value="F:oxaloacetate decarboxylase activity"/>
    <property type="evidence" value="ECO:0007669"/>
    <property type="project" value="UniProtKB-EC"/>
</dbReference>
<evidence type="ECO:0000256" key="10">
    <source>
        <dbReference type="ARBA" id="ARBA00030169"/>
    </source>
</evidence>
<evidence type="ECO:0000256" key="5">
    <source>
        <dbReference type="ARBA" id="ARBA00012213"/>
    </source>
</evidence>
<dbReference type="PANTHER" id="PTHR33254">
    <property type="entry name" value="4-HYDROXY-4-METHYL-2-OXOGLUTARATE ALDOLASE 3-RELATED"/>
    <property type="match status" value="1"/>
</dbReference>
<reference evidence="14" key="1">
    <citation type="journal article" date="2006" name="Chem. Biol.">
        <title>Heterologous production of fosfomycin and identification of the minimal biosynthetic gene cluster.</title>
        <authorList>
            <person name="Woodyer R.D."/>
            <person name="Shao Z."/>
            <person name="Thomas P.M."/>
            <person name="Kelleher N.L."/>
            <person name="Blodgett J.A."/>
            <person name="Metcalf W.W."/>
            <person name="van der Donk W.A."/>
            <person name="Zhao H."/>
        </authorList>
    </citation>
    <scope>NUCLEOTIDE SEQUENCE</scope>
    <source>
        <strain evidence="14">HZ1738</strain>
    </source>
</reference>
<sequence length="225" mass="23654">MNGSVPPELVSADTAAVSDALDMLRLDGCLPGLLHFSGHGFVAGPAFTVRYGPVGEDESGPAGDFIDDVPAGAVVVVANSGRTDATVWGDVLSRVARHRGVAGTVIDGVCRDIGGSRAVDHPVWARGVFMRSGKNRVRLREVGGVVRVGDVRVFPGDLVCADESGVVVVPRERATEVGRLVADIRDREERIVAAVLAGQPLAAARQDFGYHQLSRPVERLRGGTT</sequence>
<dbReference type="EMBL" id="EU924263">
    <property type="protein sequence ID" value="ACG70816.1"/>
    <property type="molecule type" value="Genomic_DNA"/>
</dbReference>
<accession>D2SNE5</accession>
<dbReference type="EC" id="4.1.1.112" evidence="6"/>
<evidence type="ECO:0000256" key="13">
    <source>
        <dbReference type="PIRSR" id="PIRSR605493-1"/>
    </source>
</evidence>
<dbReference type="PANTHER" id="PTHR33254:SF4">
    <property type="entry name" value="4-HYDROXY-4-METHYL-2-OXOGLUTARATE ALDOLASE 3-RELATED"/>
    <property type="match status" value="1"/>
</dbReference>
<evidence type="ECO:0000256" key="12">
    <source>
        <dbReference type="ARBA" id="ARBA00047973"/>
    </source>
</evidence>
<evidence type="ECO:0000313" key="14">
    <source>
        <dbReference type="EMBL" id="ACG70816.1"/>
    </source>
</evidence>
<feature type="binding site" evidence="13">
    <location>
        <position position="112"/>
    </location>
    <ligand>
        <name>Mg(2+)</name>
        <dbReference type="ChEBI" id="CHEBI:18420"/>
    </ligand>
</feature>
<dbReference type="Pfam" id="PF03737">
    <property type="entry name" value="RraA-like"/>
    <property type="match status" value="1"/>
</dbReference>